<evidence type="ECO:0000256" key="1">
    <source>
        <dbReference type="SAM" id="Coils"/>
    </source>
</evidence>
<dbReference type="EMBL" id="CP080507">
    <property type="protein sequence ID" value="QYM80386.1"/>
    <property type="molecule type" value="Genomic_DNA"/>
</dbReference>
<organism evidence="3 4">
    <name type="scientific">Horticoccus luteus</name>
    <dbReference type="NCBI Taxonomy" id="2862869"/>
    <lineage>
        <taxon>Bacteria</taxon>
        <taxon>Pseudomonadati</taxon>
        <taxon>Verrucomicrobiota</taxon>
        <taxon>Opitutia</taxon>
        <taxon>Opitutales</taxon>
        <taxon>Opitutaceae</taxon>
        <taxon>Horticoccus</taxon>
    </lineage>
</organism>
<accession>A0A8F9TWG8</accession>
<dbReference type="KEGG" id="ole:K0B96_07205"/>
<feature type="region of interest" description="Disordered" evidence="2">
    <location>
        <begin position="1"/>
        <end position="22"/>
    </location>
</feature>
<evidence type="ECO:0000313" key="3">
    <source>
        <dbReference type="EMBL" id="QYM80386.1"/>
    </source>
</evidence>
<dbReference type="Proteomes" id="UP000825051">
    <property type="component" value="Chromosome"/>
</dbReference>
<keyword evidence="4" id="KW-1185">Reference proteome</keyword>
<evidence type="ECO:0000313" key="4">
    <source>
        <dbReference type="Proteomes" id="UP000825051"/>
    </source>
</evidence>
<keyword evidence="1" id="KW-0175">Coiled coil</keyword>
<dbReference type="RefSeq" id="WP_220165502.1">
    <property type="nucleotide sequence ID" value="NZ_CP080507.1"/>
</dbReference>
<name>A0A8F9TWG8_9BACT</name>
<feature type="coiled-coil region" evidence="1">
    <location>
        <begin position="420"/>
        <end position="447"/>
    </location>
</feature>
<sequence>MSSLSAPVSTRPAASRPRLSVDATTRQKPAIVDLLGDWQYVERSMHRLICAWGREIAPWDDKSAIHRHVWDQAECVRRLRERIAQFPGGKPDAPVSARLEHLANAILLAPGLEDALDGIYQCLLKTLTAAYGEYSTHAHPIHDAPTVALLHEINQIKSQQWLWYRDWRRRHPHVTDATYRAAVESQLAACGHLREPLKIGAEGHARPAGVGTDFRLARFSRRDQPLRSQQPFMDYVRADFRTSLETRRLFWAYGYMLEKNLPDDQLRWLYDGHYMPWDWHHDISRHLWDESRHGDSGHSRLRDFNISLEEVGFPGYDNAEREALLQQIAAERGLSLDECFAHHDELLSSYRAEPITKPELYQHVFMIGLIAETGHFVVKNESYVDFKEGQDLESAEMMLFDIIDETAHVQYAHHWLPLLAEHAGIDNADYRERAARLREEYQSKADQGAAALQSSLPRTPGSPAYDFYQSLLTRIRAFHPLSNAATCPPRSGKPM</sequence>
<protein>
    <submittedName>
        <fullName evidence="3">Uncharacterized protein</fullName>
    </submittedName>
</protein>
<evidence type="ECO:0000256" key="2">
    <source>
        <dbReference type="SAM" id="MobiDB-lite"/>
    </source>
</evidence>
<proteinExistence type="predicted"/>
<gene>
    <name evidence="3" type="ORF">K0B96_07205</name>
</gene>
<reference evidence="3" key="1">
    <citation type="submission" date="2021-08" db="EMBL/GenBank/DDBJ databases">
        <title>Genome of a novel bacterium of the phylum Verrucomicrobia, Oleiharenicola sp. KSB-15.</title>
        <authorList>
            <person name="Chung J.-H."/>
            <person name="Ahn J.-H."/>
            <person name="Yoon Y."/>
            <person name="Kim D.-Y."/>
            <person name="An S.-H."/>
            <person name="Park I."/>
            <person name="Yeon J."/>
        </authorList>
    </citation>
    <scope>NUCLEOTIDE SEQUENCE</scope>
    <source>
        <strain evidence="3">KSB-15</strain>
    </source>
</reference>
<dbReference type="AlphaFoldDB" id="A0A8F9TWG8"/>